<evidence type="ECO:0000313" key="9">
    <source>
        <dbReference type="Proteomes" id="UP001219355"/>
    </source>
</evidence>
<gene>
    <name evidence="8" type="ORF">PRK78_005626</name>
</gene>
<feature type="transmembrane region" description="Helical" evidence="6">
    <location>
        <begin position="442"/>
        <end position="467"/>
    </location>
</feature>
<dbReference type="InterPro" id="IPR036259">
    <property type="entry name" value="MFS_trans_sf"/>
</dbReference>
<evidence type="ECO:0000256" key="3">
    <source>
        <dbReference type="ARBA" id="ARBA00022989"/>
    </source>
</evidence>
<protein>
    <recommendedName>
        <fullName evidence="7">Major facilitator superfamily (MFS) profile domain-containing protein</fullName>
    </recommendedName>
</protein>
<evidence type="ECO:0000256" key="2">
    <source>
        <dbReference type="ARBA" id="ARBA00022692"/>
    </source>
</evidence>
<dbReference type="Pfam" id="PF07690">
    <property type="entry name" value="MFS_1"/>
    <property type="match status" value="1"/>
</dbReference>
<evidence type="ECO:0000259" key="7">
    <source>
        <dbReference type="PROSITE" id="PS50850"/>
    </source>
</evidence>
<feature type="transmembrane region" description="Helical" evidence="6">
    <location>
        <begin position="229"/>
        <end position="247"/>
    </location>
</feature>
<feature type="transmembrane region" description="Helical" evidence="6">
    <location>
        <begin position="352"/>
        <end position="372"/>
    </location>
</feature>
<dbReference type="GO" id="GO:0022857">
    <property type="term" value="F:transmembrane transporter activity"/>
    <property type="evidence" value="ECO:0007669"/>
    <property type="project" value="InterPro"/>
</dbReference>
<feature type="domain" description="Major facilitator superfamily (MFS) profile" evidence="7">
    <location>
        <begin position="74"/>
        <end position="557"/>
    </location>
</feature>
<feature type="transmembrane region" description="Helical" evidence="6">
    <location>
        <begin position="165"/>
        <end position="186"/>
    </location>
</feature>
<dbReference type="Proteomes" id="UP001219355">
    <property type="component" value="Chromosome 3"/>
</dbReference>
<reference evidence="8" key="1">
    <citation type="submission" date="2023-03" db="EMBL/GenBank/DDBJ databases">
        <title>Emydomyces testavorans Genome Sequence.</title>
        <authorList>
            <person name="Hoyer L."/>
        </authorList>
    </citation>
    <scope>NUCLEOTIDE SEQUENCE</scope>
    <source>
        <strain evidence="8">16-2883</strain>
    </source>
</reference>
<keyword evidence="3 6" id="KW-1133">Transmembrane helix</keyword>
<organism evidence="8 9">
    <name type="scientific">Emydomyces testavorans</name>
    <dbReference type="NCBI Taxonomy" id="2070801"/>
    <lineage>
        <taxon>Eukaryota</taxon>
        <taxon>Fungi</taxon>
        <taxon>Dikarya</taxon>
        <taxon>Ascomycota</taxon>
        <taxon>Pezizomycotina</taxon>
        <taxon>Eurotiomycetes</taxon>
        <taxon>Eurotiomycetidae</taxon>
        <taxon>Onygenales</taxon>
        <taxon>Nannizziopsiaceae</taxon>
        <taxon>Emydomyces</taxon>
    </lineage>
</organism>
<feature type="transmembrane region" description="Helical" evidence="6">
    <location>
        <begin position="392"/>
        <end position="410"/>
    </location>
</feature>
<dbReference type="InterPro" id="IPR020846">
    <property type="entry name" value="MFS_dom"/>
</dbReference>
<dbReference type="PANTHER" id="PTHR42718">
    <property type="entry name" value="MAJOR FACILITATOR SUPERFAMILY MULTIDRUG TRANSPORTER MFSC"/>
    <property type="match status" value="1"/>
</dbReference>
<dbReference type="EMBL" id="CP120629">
    <property type="protein sequence ID" value="WEW60141.1"/>
    <property type="molecule type" value="Genomic_DNA"/>
</dbReference>
<feature type="transmembrane region" description="Helical" evidence="6">
    <location>
        <begin position="73"/>
        <end position="98"/>
    </location>
</feature>
<feature type="transmembrane region" description="Helical" evidence="6">
    <location>
        <begin position="301"/>
        <end position="322"/>
    </location>
</feature>
<dbReference type="Gene3D" id="1.20.1250.20">
    <property type="entry name" value="MFS general substrate transporter like domains"/>
    <property type="match status" value="2"/>
</dbReference>
<name>A0AAF0DMH6_9EURO</name>
<dbReference type="AlphaFoldDB" id="A0AAF0DMH6"/>
<feature type="compositionally biased region" description="Polar residues" evidence="5">
    <location>
        <begin position="39"/>
        <end position="64"/>
    </location>
</feature>
<dbReference type="SUPFAM" id="SSF103473">
    <property type="entry name" value="MFS general substrate transporter"/>
    <property type="match status" value="1"/>
</dbReference>
<proteinExistence type="predicted"/>
<feature type="transmembrane region" description="Helical" evidence="6">
    <location>
        <begin position="532"/>
        <end position="552"/>
    </location>
</feature>
<feature type="transmembrane region" description="Helical" evidence="6">
    <location>
        <begin position="479"/>
        <end position="503"/>
    </location>
</feature>
<feature type="transmembrane region" description="Helical" evidence="6">
    <location>
        <begin position="198"/>
        <end position="223"/>
    </location>
</feature>
<dbReference type="PANTHER" id="PTHR42718:SF10">
    <property type="entry name" value="TRANSPORTER, PUTATIVE (AFU_ORTHOLOGUE AFUA_8G06760)-RELATED"/>
    <property type="match status" value="1"/>
</dbReference>
<sequence>MSRIFTELQLPASSYQTISKPSSSDLEILLTDLPKEAQRPSSKANDSFQQSLGGEPSENTTGPTQISTLKASVIIATAASMTLMSSLLTGILTVGLPVMAKNIGLKENLLLWPASVHGLACGCTLLLSGSVGDVIGNRSLYLAGCGLLSAFTLGCGLAQTGIQLIIFRAISGVAMSLSLPSSVSIITTTFQAGQRRNIAFASLGASQPVGFSLGIVLGGVLIAGIGWRYGYYIVAALNVCILLVAIWQIPKDPRVAAGTITWTRLYYGVDWMGTALVSLSLGIFSYTLSTMTVSINELTKPANLALLILSLIFLVAFIFWIFRQEKLGRVAMIPPSLFKADASSAPCRARNFTTVCISVFLTWAVFNAFQYFTSLYFQRIQNLSALQASARFIPMVVAGALTNIATGLLVQRVKANVLCVFAAIISGIAPLLMALTKPNWSYWTVPFIAVGLIPVSADTLFTVSNLVITSTFPAKMHGLAGGVFNTISQIGMSVGLAVAAVVANAVTGSLADGGESTRDEKVVQAVLKGYRAAYWMSFAAGAVIVGLSWWGLRSIGKIGLKMD</sequence>
<feature type="region of interest" description="Disordered" evidence="5">
    <location>
        <begin position="35"/>
        <end position="64"/>
    </location>
</feature>
<feature type="transmembrane region" description="Helical" evidence="6">
    <location>
        <begin position="110"/>
        <end position="128"/>
    </location>
</feature>
<feature type="transmembrane region" description="Helical" evidence="6">
    <location>
        <begin position="417"/>
        <end position="436"/>
    </location>
</feature>
<evidence type="ECO:0000256" key="5">
    <source>
        <dbReference type="SAM" id="MobiDB-lite"/>
    </source>
</evidence>
<keyword evidence="9" id="KW-1185">Reference proteome</keyword>
<evidence type="ECO:0000313" key="8">
    <source>
        <dbReference type="EMBL" id="WEW60141.1"/>
    </source>
</evidence>
<dbReference type="InterPro" id="IPR011701">
    <property type="entry name" value="MFS"/>
</dbReference>
<dbReference type="PROSITE" id="PS50850">
    <property type="entry name" value="MFS"/>
    <property type="match status" value="1"/>
</dbReference>
<feature type="transmembrane region" description="Helical" evidence="6">
    <location>
        <begin position="268"/>
        <end position="289"/>
    </location>
</feature>
<keyword evidence="4 6" id="KW-0472">Membrane</keyword>
<feature type="transmembrane region" description="Helical" evidence="6">
    <location>
        <begin position="140"/>
        <end position="159"/>
    </location>
</feature>
<evidence type="ECO:0000256" key="1">
    <source>
        <dbReference type="ARBA" id="ARBA00004141"/>
    </source>
</evidence>
<comment type="subcellular location">
    <subcellularLocation>
        <location evidence="1">Membrane</location>
        <topology evidence="1">Multi-pass membrane protein</topology>
    </subcellularLocation>
</comment>
<accession>A0AAF0DMH6</accession>
<evidence type="ECO:0000256" key="4">
    <source>
        <dbReference type="ARBA" id="ARBA00023136"/>
    </source>
</evidence>
<evidence type="ECO:0000256" key="6">
    <source>
        <dbReference type="SAM" id="Phobius"/>
    </source>
</evidence>
<keyword evidence="2 6" id="KW-0812">Transmembrane</keyword>
<dbReference type="GO" id="GO:0016020">
    <property type="term" value="C:membrane"/>
    <property type="evidence" value="ECO:0007669"/>
    <property type="project" value="UniProtKB-SubCell"/>
</dbReference>